<evidence type="ECO:0000313" key="7">
    <source>
        <dbReference type="Proteomes" id="UP000070456"/>
    </source>
</evidence>
<evidence type="ECO:0000259" key="5">
    <source>
        <dbReference type="Pfam" id="PF01979"/>
    </source>
</evidence>
<dbReference type="Proteomes" id="UP000070456">
    <property type="component" value="Unassembled WGS sequence"/>
</dbReference>
<reference evidence="6 7" key="1">
    <citation type="submission" date="2015-12" db="EMBL/GenBank/DDBJ databases">
        <title>Draft genome sequence of the thermoanaerobe Thermotalea metallivorans, an isolate from the runoff channel of the Great Artesian Basin, Australia.</title>
        <authorList>
            <person name="Patel B.K."/>
        </authorList>
    </citation>
    <scope>NUCLEOTIDE SEQUENCE [LARGE SCALE GENOMIC DNA]</scope>
    <source>
        <strain evidence="6 7">B2-1</strain>
    </source>
</reference>
<dbReference type="STRING" id="520762.AN619_19240"/>
<evidence type="ECO:0000256" key="4">
    <source>
        <dbReference type="HAMAP-Rule" id="MF_01281"/>
    </source>
</evidence>
<comment type="function">
    <text evidence="4">Catalyzes the deamination of 5-methylthioadenosine and S-adenosyl-L-homocysteine into 5-methylthioinosine and S-inosyl-L-homocysteine, respectively. Is also able to deaminate adenosine.</text>
</comment>
<organism evidence="6 7">
    <name type="scientific">Thermotalea metallivorans</name>
    <dbReference type="NCBI Taxonomy" id="520762"/>
    <lineage>
        <taxon>Bacteria</taxon>
        <taxon>Bacillati</taxon>
        <taxon>Bacillota</taxon>
        <taxon>Clostridia</taxon>
        <taxon>Peptostreptococcales</taxon>
        <taxon>Thermotaleaceae</taxon>
        <taxon>Thermotalea</taxon>
    </lineage>
</organism>
<dbReference type="EMBL" id="LOEE01000041">
    <property type="protein sequence ID" value="KXG75098.1"/>
    <property type="molecule type" value="Genomic_DNA"/>
</dbReference>
<dbReference type="NCBIfam" id="NF005557">
    <property type="entry name" value="PRK07228.1"/>
    <property type="match status" value="1"/>
</dbReference>
<keyword evidence="3 4" id="KW-0862">Zinc</keyword>
<dbReference type="InterPro" id="IPR032466">
    <property type="entry name" value="Metal_Hydrolase"/>
</dbReference>
<feature type="binding site" evidence="4">
    <location>
        <position position="66"/>
    </location>
    <ligand>
        <name>Zn(2+)</name>
        <dbReference type="ChEBI" id="CHEBI:29105"/>
    </ligand>
</feature>
<dbReference type="EC" id="3.5.4.31" evidence="4"/>
<comment type="cofactor">
    <cofactor evidence="4">
        <name>Zn(2+)</name>
        <dbReference type="ChEBI" id="CHEBI:29105"/>
    </cofactor>
    <text evidence="4">Binds 1 zinc ion per subunit.</text>
</comment>
<dbReference type="Pfam" id="PF01979">
    <property type="entry name" value="Amidohydro_1"/>
    <property type="match status" value="1"/>
</dbReference>
<feature type="binding site" evidence="4">
    <location>
        <position position="64"/>
    </location>
    <ligand>
        <name>Zn(2+)</name>
        <dbReference type="ChEBI" id="CHEBI:29105"/>
    </ligand>
</feature>
<keyword evidence="1 4" id="KW-0479">Metal-binding</keyword>
<name>A0A140L3H3_9FIRM</name>
<dbReference type="PANTHER" id="PTHR43794">
    <property type="entry name" value="AMINOHYDROLASE SSNA-RELATED"/>
    <property type="match status" value="1"/>
</dbReference>
<proteinExistence type="inferred from homology"/>
<comment type="caution">
    <text evidence="4">Lacks conserved residue(s) required for the propagation of feature annotation.</text>
</comment>
<comment type="catalytic activity">
    <reaction evidence="4">
        <text>S-adenosyl-L-homocysteine + H2O + H(+) = S-inosyl-L-homocysteine + NH4(+)</text>
        <dbReference type="Rhea" id="RHEA:20716"/>
        <dbReference type="ChEBI" id="CHEBI:15377"/>
        <dbReference type="ChEBI" id="CHEBI:15378"/>
        <dbReference type="ChEBI" id="CHEBI:28938"/>
        <dbReference type="ChEBI" id="CHEBI:57856"/>
        <dbReference type="ChEBI" id="CHEBI:57985"/>
        <dbReference type="EC" id="3.5.4.28"/>
    </reaction>
</comment>
<evidence type="ECO:0000256" key="1">
    <source>
        <dbReference type="ARBA" id="ARBA00022723"/>
    </source>
</evidence>
<dbReference type="InterPro" id="IPR011059">
    <property type="entry name" value="Metal-dep_hydrolase_composite"/>
</dbReference>
<gene>
    <name evidence="6" type="primary">triA</name>
    <name evidence="4" type="synonym">mtaD</name>
    <name evidence="6" type="ORF">AN619_19240</name>
</gene>
<feature type="binding site" evidence="4">
    <location>
        <position position="220"/>
    </location>
    <ligand>
        <name>Zn(2+)</name>
        <dbReference type="ChEBI" id="CHEBI:29105"/>
    </ligand>
</feature>
<protein>
    <recommendedName>
        <fullName evidence="4">5-methylthioadenosine/S-adenosylhomocysteine deaminase</fullName>
        <shortName evidence="4">MTA/SAH deaminase</shortName>
        <ecNumber evidence="4">3.5.4.28</ecNumber>
        <ecNumber evidence="4">3.5.4.31</ecNumber>
    </recommendedName>
</protein>
<comment type="catalytic activity">
    <reaction evidence="4">
        <text>S-methyl-5'-thioadenosine + H2O + H(+) = S-methyl-5'-thioinosine + NH4(+)</text>
        <dbReference type="Rhea" id="RHEA:25025"/>
        <dbReference type="ChEBI" id="CHEBI:15377"/>
        <dbReference type="ChEBI" id="CHEBI:15378"/>
        <dbReference type="ChEBI" id="CHEBI:17509"/>
        <dbReference type="ChEBI" id="CHEBI:28938"/>
        <dbReference type="ChEBI" id="CHEBI:48595"/>
        <dbReference type="EC" id="3.5.4.31"/>
    </reaction>
</comment>
<dbReference type="Gene3D" id="2.30.40.10">
    <property type="entry name" value="Urease, subunit C, domain 1"/>
    <property type="match status" value="1"/>
</dbReference>
<dbReference type="CDD" id="cd01298">
    <property type="entry name" value="ATZ_TRZ_like"/>
    <property type="match status" value="1"/>
</dbReference>
<dbReference type="InterPro" id="IPR023512">
    <property type="entry name" value="Deaminase_MtaD/DadD"/>
</dbReference>
<keyword evidence="7" id="KW-1185">Reference proteome</keyword>
<feature type="binding site" evidence="4">
    <location>
        <position position="93"/>
    </location>
    <ligand>
        <name>substrate</name>
    </ligand>
</feature>
<dbReference type="GO" id="GO:0090614">
    <property type="term" value="F:5'-methylthioadenosine deaminase activity"/>
    <property type="evidence" value="ECO:0007669"/>
    <property type="project" value="UniProtKB-UniRule"/>
</dbReference>
<dbReference type="PATRIC" id="fig|520762.4.peg.2130"/>
<dbReference type="Gene3D" id="3.20.20.140">
    <property type="entry name" value="Metal-dependent hydrolases"/>
    <property type="match status" value="1"/>
</dbReference>
<dbReference type="GO" id="GO:0050270">
    <property type="term" value="F:S-adenosylhomocysteine deaminase activity"/>
    <property type="evidence" value="ECO:0007669"/>
    <property type="project" value="UniProtKB-UniRule"/>
</dbReference>
<dbReference type="GO" id="GO:0046872">
    <property type="term" value="F:metal ion binding"/>
    <property type="evidence" value="ECO:0007669"/>
    <property type="project" value="UniProtKB-KW"/>
</dbReference>
<accession>A0A140L3H3</accession>
<evidence type="ECO:0000313" key="6">
    <source>
        <dbReference type="EMBL" id="KXG75098.1"/>
    </source>
</evidence>
<feature type="binding site" evidence="4">
    <location>
        <position position="308"/>
    </location>
    <ligand>
        <name>Zn(2+)</name>
        <dbReference type="ChEBI" id="CHEBI:29105"/>
    </ligand>
</feature>
<dbReference type="SUPFAM" id="SSF51338">
    <property type="entry name" value="Composite domain of metallo-dependent hydrolases"/>
    <property type="match status" value="1"/>
</dbReference>
<dbReference type="HAMAP" id="MF_01281">
    <property type="entry name" value="MTA_SAH_deamin"/>
    <property type="match status" value="1"/>
</dbReference>
<dbReference type="SUPFAM" id="SSF51556">
    <property type="entry name" value="Metallo-dependent hydrolases"/>
    <property type="match status" value="1"/>
</dbReference>
<feature type="domain" description="Amidohydrolase-related" evidence="5">
    <location>
        <begin position="55"/>
        <end position="414"/>
    </location>
</feature>
<comment type="caution">
    <text evidence="6">The sequence shown here is derived from an EMBL/GenBank/DDBJ whole genome shotgun (WGS) entry which is preliminary data.</text>
</comment>
<dbReference type="InterPro" id="IPR050287">
    <property type="entry name" value="MTA/SAH_deaminase"/>
</dbReference>
<evidence type="ECO:0000256" key="2">
    <source>
        <dbReference type="ARBA" id="ARBA00022801"/>
    </source>
</evidence>
<dbReference type="OrthoDB" id="9807210at2"/>
<dbReference type="InterPro" id="IPR006680">
    <property type="entry name" value="Amidohydro-rel"/>
</dbReference>
<sequence>MPAKTILIQNGTLVTMNKAREVKKGDIFIRGNLIETIGRDLKIPADEMIDAQGLVVIPGLIQTHIHLTQSLFRGQADDLELLDWLKNRIWPLEGMHTEESNYISAKLGIGELIKGGTTAIIDMETVNHTEAAFHAVLETGFRAHMGKCMMDYGQGVPSTLMEDTERSIQESVRLLREWHGKGNGRIQYAFAPRFVVSCTEKLLLKVRDLARDYDVMVHTHASENQGEIALVEKDRGMRNITYLHKLGLTGENLVLAHCIWLHEEEMRILAETGTKIAHCPNSNLKLASGIAKIPELLQMGAHVSIGADGAPCNNNLDMFAEMRSAALIQKGRLFDPTTMPAQKVFEMATIGGAKAMGLEDEIGSLEEGKKADLAIVDVKGIHMVPFENVDIVSQLVYSATAQDVRTTMIDGNVVMRDRKLITICEESVIQEANRIIGQQLKRAGIQK</sequence>
<dbReference type="EC" id="3.5.4.28" evidence="4"/>
<dbReference type="FunFam" id="3.20.20.140:FF:000014">
    <property type="entry name" value="5-methylthioadenosine/S-adenosylhomocysteine deaminase"/>
    <property type="match status" value="1"/>
</dbReference>
<evidence type="ECO:0000256" key="3">
    <source>
        <dbReference type="ARBA" id="ARBA00022833"/>
    </source>
</evidence>
<keyword evidence="2 4" id="KW-0378">Hydrolase</keyword>
<dbReference type="PANTHER" id="PTHR43794:SF11">
    <property type="entry name" value="AMIDOHYDROLASE-RELATED DOMAIN-CONTAINING PROTEIN"/>
    <property type="match status" value="1"/>
</dbReference>
<dbReference type="AlphaFoldDB" id="A0A140L3H3"/>
<feature type="binding site" evidence="4">
    <location>
        <position position="223"/>
    </location>
    <ligand>
        <name>substrate</name>
    </ligand>
</feature>
<dbReference type="RefSeq" id="WP_068556498.1">
    <property type="nucleotide sequence ID" value="NZ_LOEE01000041.1"/>
</dbReference>
<feature type="binding site" evidence="4">
    <location>
        <position position="308"/>
    </location>
    <ligand>
        <name>substrate</name>
    </ligand>
</feature>
<comment type="similarity">
    <text evidence="4">Belongs to the metallo-dependent hydrolases superfamily. MTA/SAH deaminase family.</text>
</comment>